<dbReference type="KEGG" id="pej:FYC62_06280"/>
<dbReference type="Proteomes" id="UP000323653">
    <property type="component" value="Chromosome"/>
</dbReference>
<dbReference type="EMBL" id="CP043329">
    <property type="protein sequence ID" value="QEK51315.1"/>
    <property type="molecule type" value="Genomic_DNA"/>
</dbReference>
<feature type="chain" id="PRO_5023040967" evidence="2">
    <location>
        <begin position="21"/>
        <end position="76"/>
    </location>
</feature>
<evidence type="ECO:0000313" key="4">
    <source>
        <dbReference type="Proteomes" id="UP000323653"/>
    </source>
</evidence>
<gene>
    <name evidence="3" type="ORF">FYC62_06280</name>
</gene>
<proteinExistence type="predicted"/>
<evidence type="ECO:0000256" key="2">
    <source>
        <dbReference type="SAM" id="SignalP"/>
    </source>
</evidence>
<dbReference type="AlphaFoldDB" id="A0A5C0VF87"/>
<feature type="signal peptide" evidence="2">
    <location>
        <begin position="1"/>
        <end position="20"/>
    </location>
</feature>
<protein>
    <submittedName>
        <fullName evidence="3">Uncharacterized protein</fullName>
    </submittedName>
</protein>
<evidence type="ECO:0000256" key="1">
    <source>
        <dbReference type="SAM" id="MobiDB-lite"/>
    </source>
</evidence>
<name>A0A5C0VF87_9SPHI</name>
<feature type="compositionally biased region" description="Basic and acidic residues" evidence="1">
    <location>
        <begin position="25"/>
        <end position="40"/>
    </location>
</feature>
<keyword evidence="2" id="KW-0732">Signal</keyword>
<evidence type="ECO:0000313" key="3">
    <source>
        <dbReference type="EMBL" id="QEK51315.1"/>
    </source>
</evidence>
<feature type="region of interest" description="Disordered" evidence="1">
    <location>
        <begin position="21"/>
        <end position="76"/>
    </location>
</feature>
<organism evidence="3 4">
    <name type="scientific">Pedobacter aquae</name>
    <dbReference type="NCBI Taxonomy" id="2605747"/>
    <lineage>
        <taxon>Bacteria</taxon>
        <taxon>Pseudomonadati</taxon>
        <taxon>Bacteroidota</taxon>
        <taxon>Sphingobacteriia</taxon>
        <taxon>Sphingobacteriales</taxon>
        <taxon>Sphingobacteriaceae</taxon>
        <taxon>Pedobacter</taxon>
    </lineage>
</organism>
<dbReference type="RefSeq" id="WP_149074331.1">
    <property type="nucleotide sequence ID" value="NZ_CP043329.1"/>
</dbReference>
<sequence>MKKSFLTLAASMLIVGSLLTACGGNDRDKSPANSDQHDQEDGMGTAPSGGNSYQDTLDNNADTMLNDNSDTNTTTR</sequence>
<keyword evidence="4" id="KW-1185">Reference proteome</keyword>
<feature type="compositionally biased region" description="Polar residues" evidence="1">
    <location>
        <begin position="48"/>
        <end position="76"/>
    </location>
</feature>
<reference evidence="3 4" key="1">
    <citation type="submission" date="2019-08" db="EMBL/GenBank/DDBJ databases">
        <title>Pedobacter sp. nov., isolated from Han river, South Korea.</title>
        <authorList>
            <person name="Lee D.-H."/>
            <person name="Kim Y.-S."/>
            <person name="Hwang E.-M."/>
            <person name="Le Tran T.C."/>
            <person name="Cha C.-J."/>
        </authorList>
    </citation>
    <scope>NUCLEOTIDE SEQUENCE [LARGE SCALE GENOMIC DNA]</scope>
    <source>
        <strain evidence="3 4">CJ43</strain>
    </source>
</reference>
<dbReference type="PROSITE" id="PS51257">
    <property type="entry name" value="PROKAR_LIPOPROTEIN"/>
    <property type="match status" value="1"/>
</dbReference>
<accession>A0A5C0VF87</accession>